<evidence type="ECO:0000256" key="1">
    <source>
        <dbReference type="SAM" id="MobiDB-lite"/>
    </source>
</evidence>
<sequence>MADSRRTRRRTAGASSSRSHNVRPASIEGWISDEAQHGDYVHFWQEHRIMAVKFIRLEFYRFYGFQFPDLFHAQGLTHLVEQTGCIYPDLIRVFYFNMRYRDGIITTKVKGVPIILDDDIWTNVAQLTLWDDAVKVHLGVPDFNRLLAFQSFLRHPEQQINRRQLLVGGFKVEERMIHYLIVWILCPRATNHAQCSEQDLLLLYGLLNHIHIDWPALISDTMVKAKKYSSYHFPYALLISRILEYKGVSVDGELTTSIQAIGTEIGETTFRQMGFVARGRVILHKDDDHHENVNDDMDAHMVDLVPAATSADAGPSHMPSNSSLTMEEHFANLTDLHNLICDRNTLSEYFIPLRDSITVPIVPTIKVKIGMEESSNEKLLDDGFKYCKYEYEKLNLGFHLDILMVTHSQVEKDEACRRNSKRS</sequence>
<feature type="region of interest" description="Disordered" evidence="1">
    <location>
        <begin position="1"/>
        <end position="21"/>
    </location>
</feature>
<name>A0A0L9VBJ5_PHAAN</name>
<evidence type="ECO:0000313" key="3">
    <source>
        <dbReference type="Proteomes" id="UP000053144"/>
    </source>
</evidence>
<accession>A0A0L9VBJ5</accession>
<gene>
    <name evidence="2" type="ORF">LR48_Vigan09g096100</name>
</gene>
<organism evidence="2 3">
    <name type="scientific">Phaseolus angularis</name>
    <name type="common">Azuki bean</name>
    <name type="synonym">Vigna angularis</name>
    <dbReference type="NCBI Taxonomy" id="3914"/>
    <lineage>
        <taxon>Eukaryota</taxon>
        <taxon>Viridiplantae</taxon>
        <taxon>Streptophyta</taxon>
        <taxon>Embryophyta</taxon>
        <taxon>Tracheophyta</taxon>
        <taxon>Spermatophyta</taxon>
        <taxon>Magnoliopsida</taxon>
        <taxon>eudicotyledons</taxon>
        <taxon>Gunneridae</taxon>
        <taxon>Pentapetalae</taxon>
        <taxon>rosids</taxon>
        <taxon>fabids</taxon>
        <taxon>Fabales</taxon>
        <taxon>Fabaceae</taxon>
        <taxon>Papilionoideae</taxon>
        <taxon>50 kb inversion clade</taxon>
        <taxon>NPAAA clade</taxon>
        <taxon>indigoferoid/millettioid clade</taxon>
        <taxon>Phaseoleae</taxon>
        <taxon>Vigna</taxon>
    </lineage>
</organism>
<dbReference type="EMBL" id="CM003379">
    <property type="protein sequence ID" value="KOM52302.1"/>
    <property type="molecule type" value="Genomic_DNA"/>
</dbReference>
<dbReference type="Gramene" id="KOM52302">
    <property type="protein sequence ID" value="KOM52302"/>
    <property type="gene ID" value="LR48_Vigan09g096100"/>
</dbReference>
<feature type="compositionally biased region" description="Basic residues" evidence="1">
    <location>
        <begin position="1"/>
        <end position="11"/>
    </location>
</feature>
<protein>
    <submittedName>
        <fullName evidence="2">Uncharacterized protein</fullName>
    </submittedName>
</protein>
<evidence type="ECO:0000313" key="2">
    <source>
        <dbReference type="EMBL" id="KOM52302.1"/>
    </source>
</evidence>
<dbReference type="AlphaFoldDB" id="A0A0L9VBJ5"/>
<reference evidence="3" key="1">
    <citation type="journal article" date="2015" name="Proc. Natl. Acad. Sci. U.S.A.">
        <title>Genome sequencing of adzuki bean (Vigna angularis) provides insight into high starch and low fat accumulation and domestication.</title>
        <authorList>
            <person name="Yang K."/>
            <person name="Tian Z."/>
            <person name="Chen C."/>
            <person name="Luo L."/>
            <person name="Zhao B."/>
            <person name="Wang Z."/>
            <person name="Yu L."/>
            <person name="Li Y."/>
            <person name="Sun Y."/>
            <person name="Li W."/>
            <person name="Chen Y."/>
            <person name="Li Y."/>
            <person name="Zhang Y."/>
            <person name="Ai D."/>
            <person name="Zhao J."/>
            <person name="Shang C."/>
            <person name="Ma Y."/>
            <person name="Wu B."/>
            <person name="Wang M."/>
            <person name="Gao L."/>
            <person name="Sun D."/>
            <person name="Zhang P."/>
            <person name="Guo F."/>
            <person name="Wang W."/>
            <person name="Li Y."/>
            <person name="Wang J."/>
            <person name="Varshney R.K."/>
            <person name="Wang J."/>
            <person name="Ling H.Q."/>
            <person name="Wan P."/>
        </authorList>
    </citation>
    <scope>NUCLEOTIDE SEQUENCE</scope>
    <source>
        <strain evidence="3">cv. Jingnong 6</strain>
    </source>
</reference>
<dbReference type="Proteomes" id="UP000053144">
    <property type="component" value="Chromosome 9"/>
</dbReference>
<proteinExistence type="predicted"/>